<feature type="compositionally biased region" description="Polar residues" evidence="1">
    <location>
        <begin position="98"/>
        <end position="113"/>
    </location>
</feature>
<evidence type="ECO:0000256" key="1">
    <source>
        <dbReference type="SAM" id="MobiDB-lite"/>
    </source>
</evidence>
<dbReference type="AlphaFoldDB" id="A0AAD4MMR3"/>
<proteinExistence type="predicted"/>
<evidence type="ECO:0000313" key="2">
    <source>
        <dbReference type="EMBL" id="KAI1697922.1"/>
    </source>
</evidence>
<sequence length="284" mass="32578">MLSSKLACTNLESIIERSYFSDMGPMFWPLYAVEQCPNLRKADMLFGLTSYSKSFRRDIFLRVLRTRRVKPALMPDASACADPNYYWKSCWYSDGQNSVGEDETGTTNNNGSSADAEKNPPPNKHYKMAKTKSKHKVQRTCEYPTWMGMDPEDWKSCWGSDGDAKNPVEVDEAGTTNNRNFVYDGENLTSKKHYIDAYDYLAPPSACISPEKRPSCSYIQNDVLNYQNDAGMSNNKENSIKNRDSVLPNYRKNKSKRKVQRTPDYPTWIGMDANDWLVSYELIF</sequence>
<gene>
    <name evidence="2" type="ORF">DdX_18197</name>
</gene>
<organism evidence="2 3">
    <name type="scientific">Ditylenchus destructor</name>
    <dbReference type="NCBI Taxonomy" id="166010"/>
    <lineage>
        <taxon>Eukaryota</taxon>
        <taxon>Metazoa</taxon>
        <taxon>Ecdysozoa</taxon>
        <taxon>Nematoda</taxon>
        <taxon>Chromadorea</taxon>
        <taxon>Rhabditida</taxon>
        <taxon>Tylenchina</taxon>
        <taxon>Tylenchomorpha</taxon>
        <taxon>Sphaerularioidea</taxon>
        <taxon>Anguinidae</taxon>
        <taxon>Anguininae</taxon>
        <taxon>Ditylenchus</taxon>
    </lineage>
</organism>
<dbReference type="EMBL" id="JAKKPZ010000243">
    <property type="protein sequence ID" value="KAI1697922.1"/>
    <property type="molecule type" value="Genomic_DNA"/>
</dbReference>
<feature type="region of interest" description="Disordered" evidence="1">
    <location>
        <begin position="98"/>
        <end position="131"/>
    </location>
</feature>
<protein>
    <submittedName>
        <fullName evidence="2">Uncharacterized protein</fullName>
    </submittedName>
</protein>
<dbReference type="Proteomes" id="UP001201812">
    <property type="component" value="Unassembled WGS sequence"/>
</dbReference>
<reference evidence="2" key="1">
    <citation type="submission" date="2022-01" db="EMBL/GenBank/DDBJ databases">
        <title>Genome Sequence Resource for Two Populations of Ditylenchus destructor, the Migratory Endoparasitic Phytonematode.</title>
        <authorList>
            <person name="Zhang H."/>
            <person name="Lin R."/>
            <person name="Xie B."/>
        </authorList>
    </citation>
    <scope>NUCLEOTIDE SEQUENCE</scope>
    <source>
        <strain evidence="2">BazhouSP</strain>
    </source>
</reference>
<evidence type="ECO:0000313" key="3">
    <source>
        <dbReference type="Proteomes" id="UP001201812"/>
    </source>
</evidence>
<name>A0AAD4MMR3_9BILA</name>
<accession>A0AAD4MMR3</accession>
<keyword evidence="3" id="KW-1185">Reference proteome</keyword>
<comment type="caution">
    <text evidence="2">The sequence shown here is derived from an EMBL/GenBank/DDBJ whole genome shotgun (WGS) entry which is preliminary data.</text>
</comment>